<accession>A0A0M3ICZ6</accession>
<keyword evidence="10 13" id="KW-0472">Membrane</keyword>
<dbReference type="GO" id="GO:0005789">
    <property type="term" value="C:endoplasmic reticulum membrane"/>
    <property type="evidence" value="ECO:0007669"/>
    <property type="project" value="UniProtKB-SubCell"/>
</dbReference>
<keyword evidence="6" id="KW-0808">Transferase</keyword>
<evidence type="ECO:0000256" key="12">
    <source>
        <dbReference type="ARBA" id="ARBA00023656"/>
    </source>
</evidence>
<dbReference type="PROSITE" id="PS51564">
    <property type="entry name" value="SAM_ICMT"/>
    <property type="match status" value="1"/>
</dbReference>
<dbReference type="InterPro" id="IPR025770">
    <property type="entry name" value="PPMT_MeTrfase"/>
</dbReference>
<dbReference type="Gene3D" id="1.20.120.1630">
    <property type="match status" value="1"/>
</dbReference>
<dbReference type="PANTHER" id="PTHR12714:SF9">
    <property type="entry name" value="PROTEIN-S-ISOPRENYLCYSTEINE O-METHYLTRANSFERASE"/>
    <property type="match status" value="1"/>
</dbReference>
<sequence>MTVLSGDIALRSSLKGLITSSSIVSLASLFLQQWLIYFSLATLFSIVLSVALCGRQQFWNTFQASVLGSVFSFSLHYAYQNRGATPSSIFAIYAASIAFFHYSEFLATALTNRKSLTSSSYLLNHSFAYWIAALTSWVEFLVESYVFPQCKVLWITCLGLVLVAAGEMLRKLAMIHARESFTHLVAVERRPEHVLVTSGVYAFVRHPGYLGWMLWCIGTQLVLCNPICVVIYAVVAWNFFNERIYWEEQYLISFFGSQYVRYQKKVPTGIPFVEGFNFLS</sequence>
<proteinExistence type="inferred from homology"/>
<evidence type="ECO:0000313" key="14">
    <source>
        <dbReference type="Proteomes" id="UP000036681"/>
    </source>
</evidence>
<keyword evidence="14" id="KW-1185">Reference proteome</keyword>
<keyword evidence="9 13" id="KW-1133">Transmembrane helix</keyword>
<dbReference type="GO" id="GO:0004671">
    <property type="term" value="F:protein C-terminal S-isoprenylcysteine carboxyl O-methyltransferase activity"/>
    <property type="evidence" value="ECO:0007669"/>
    <property type="project" value="UniProtKB-EC"/>
</dbReference>
<dbReference type="GO" id="GO:0032259">
    <property type="term" value="P:methylation"/>
    <property type="evidence" value="ECO:0007669"/>
    <property type="project" value="UniProtKB-KW"/>
</dbReference>
<dbReference type="EC" id="2.1.1.100" evidence="4 13"/>
<feature type="transmembrane region" description="Helical" evidence="13">
    <location>
        <begin position="152"/>
        <end position="169"/>
    </location>
</feature>
<evidence type="ECO:0000256" key="2">
    <source>
        <dbReference type="ARBA" id="ARBA00004141"/>
    </source>
</evidence>
<evidence type="ECO:0000256" key="6">
    <source>
        <dbReference type="ARBA" id="ARBA00022679"/>
    </source>
</evidence>
<comment type="function">
    <text evidence="11">Catalyzes the post-translational methylation of isoprenylated C-terminal cysteine residues.</text>
</comment>
<protein>
    <recommendedName>
        <fullName evidence="12 13">Protein-S-isoprenylcysteine O-methyltransferase</fullName>
        <ecNumber evidence="4 13">2.1.1.100</ecNumber>
    </recommendedName>
</protein>
<evidence type="ECO:0000256" key="4">
    <source>
        <dbReference type="ARBA" id="ARBA00012151"/>
    </source>
</evidence>
<evidence type="ECO:0000256" key="1">
    <source>
        <dbReference type="ARBA" id="ARBA00001450"/>
    </source>
</evidence>
<evidence type="ECO:0000256" key="7">
    <source>
        <dbReference type="ARBA" id="ARBA00022691"/>
    </source>
</evidence>
<comment type="subcellular location">
    <subcellularLocation>
        <location evidence="13">Endoplasmic reticulum membrane</location>
        <topology evidence="13">Multi-pass membrane protein</topology>
    </subcellularLocation>
    <subcellularLocation>
        <location evidence="2">Membrane</location>
        <topology evidence="2">Multi-pass membrane protein</topology>
    </subcellularLocation>
</comment>
<comment type="catalytic activity">
    <reaction evidence="1 13">
        <text>[protein]-C-terminal S-[(2E,6E)-farnesyl]-L-cysteine + S-adenosyl-L-methionine = [protein]-C-terminal S-[(2E,6E)-farnesyl]-L-cysteine methyl ester + S-adenosyl-L-homocysteine</text>
        <dbReference type="Rhea" id="RHEA:21672"/>
        <dbReference type="Rhea" id="RHEA-COMP:12125"/>
        <dbReference type="Rhea" id="RHEA-COMP:12126"/>
        <dbReference type="ChEBI" id="CHEBI:57856"/>
        <dbReference type="ChEBI" id="CHEBI:59789"/>
        <dbReference type="ChEBI" id="CHEBI:90510"/>
        <dbReference type="ChEBI" id="CHEBI:90511"/>
        <dbReference type="EC" id="2.1.1.100"/>
    </reaction>
</comment>
<evidence type="ECO:0000256" key="10">
    <source>
        <dbReference type="ARBA" id="ARBA00023136"/>
    </source>
</evidence>
<dbReference type="WBParaSite" id="ALUE_0001582901-mRNA-1">
    <property type="protein sequence ID" value="ALUE_0001582901-mRNA-1"/>
    <property type="gene ID" value="ALUE_0001582901"/>
</dbReference>
<dbReference type="PANTHER" id="PTHR12714">
    <property type="entry name" value="PROTEIN-S ISOPRENYLCYSTEINE O-METHYLTRANSFERASE"/>
    <property type="match status" value="1"/>
</dbReference>
<dbReference type="Pfam" id="PF04140">
    <property type="entry name" value="ICMT"/>
    <property type="match status" value="1"/>
</dbReference>
<keyword evidence="8 13" id="KW-0812">Transmembrane</keyword>
<evidence type="ECO:0000256" key="3">
    <source>
        <dbReference type="ARBA" id="ARBA00009140"/>
    </source>
</evidence>
<name>A0A0M3ICZ6_ASCLU</name>
<evidence type="ECO:0000256" key="8">
    <source>
        <dbReference type="ARBA" id="ARBA00022692"/>
    </source>
</evidence>
<evidence type="ECO:0000313" key="15">
    <source>
        <dbReference type="WBParaSite" id="ALUE_0001582901-mRNA-1"/>
    </source>
</evidence>
<dbReference type="Proteomes" id="UP000036681">
    <property type="component" value="Unplaced"/>
</dbReference>
<keyword evidence="7 13" id="KW-0949">S-adenosyl-L-methionine</keyword>
<keyword evidence="13" id="KW-0256">Endoplasmic reticulum</keyword>
<reference evidence="15" key="1">
    <citation type="submission" date="2017-02" db="UniProtKB">
        <authorList>
            <consortium name="WormBaseParasite"/>
        </authorList>
    </citation>
    <scope>IDENTIFICATION</scope>
</reference>
<dbReference type="InterPro" id="IPR007269">
    <property type="entry name" value="ICMT_MeTrfase"/>
</dbReference>
<feature type="transmembrane region" description="Helical" evidence="13">
    <location>
        <begin position="122"/>
        <end position="140"/>
    </location>
</feature>
<evidence type="ECO:0000256" key="13">
    <source>
        <dbReference type="RuleBase" id="RU362022"/>
    </source>
</evidence>
<organism evidence="14 15">
    <name type="scientific">Ascaris lumbricoides</name>
    <name type="common">Giant roundworm</name>
    <dbReference type="NCBI Taxonomy" id="6252"/>
    <lineage>
        <taxon>Eukaryota</taxon>
        <taxon>Metazoa</taxon>
        <taxon>Ecdysozoa</taxon>
        <taxon>Nematoda</taxon>
        <taxon>Chromadorea</taxon>
        <taxon>Rhabditida</taxon>
        <taxon>Spirurina</taxon>
        <taxon>Ascaridomorpha</taxon>
        <taxon>Ascaridoidea</taxon>
        <taxon>Ascarididae</taxon>
        <taxon>Ascaris</taxon>
    </lineage>
</organism>
<feature type="transmembrane region" description="Helical" evidence="13">
    <location>
        <begin position="212"/>
        <end position="240"/>
    </location>
</feature>
<dbReference type="AlphaFoldDB" id="A0A0M3ICZ6"/>
<feature type="transmembrane region" description="Helical" evidence="13">
    <location>
        <begin position="34"/>
        <end position="54"/>
    </location>
</feature>
<comment type="similarity">
    <text evidence="3 13">Belongs to the class VI-like SAM-binding methyltransferase superfamily. Isoprenylcysteine carboxyl methyltransferase family.</text>
</comment>
<keyword evidence="5 13" id="KW-0489">Methyltransferase</keyword>
<evidence type="ECO:0000256" key="9">
    <source>
        <dbReference type="ARBA" id="ARBA00022989"/>
    </source>
</evidence>
<feature type="transmembrane region" description="Helical" evidence="13">
    <location>
        <begin position="91"/>
        <end position="110"/>
    </location>
</feature>
<evidence type="ECO:0000256" key="5">
    <source>
        <dbReference type="ARBA" id="ARBA00022603"/>
    </source>
</evidence>
<evidence type="ECO:0000256" key="11">
    <source>
        <dbReference type="ARBA" id="ARBA00023572"/>
    </source>
</evidence>